<feature type="compositionally biased region" description="Basic and acidic residues" evidence="1">
    <location>
        <begin position="108"/>
        <end position="129"/>
    </location>
</feature>
<dbReference type="Pfam" id="PF20241">
    <property type="entry name" value="DUF6598"/>
    <property type="match status" value="1"/>
</dbReference>
<dbReference type="eggNOG" id="KOG3170">
    <property type="taxonomic scope" value="Eukaryota"/>
</dbReference>
<sequence>MMDYRFVYKDVEGTSTQWGDSQRRLGNLPPKPEPFKSPAFAPKVEADEQPKSKEWLDAREPEELEELEDDLDDDRFLEQYRKMRLAELREAAKAARFGSLVPITGSDFVREEEQGEPDPKLKIIERPVEDGDEEKTCGGGGGEEEKNGGRGDTVDEEDSEDDSEEDSEDDSEEDSEEDSEDDSEDDSEEDMRGWDEEDGNPYLPVKWPWEYPLHICPEGQKYTLEEAKEIVESTWERNGDLLSEWSDLFNNNTTPLPALPLRVLPRVTKNCVSGDDCYHVQYWIGDTDETALDHPYFIPCEMMQVFSLGLSSPLARPINIYGHFSVRDAWEPLRNYLFNRSRNDPAMISQGCSFLPLCSPCRGIYVCPYFLMDVNLWIKEEEGSPDTPLFSGYVEIDTSFAGFGSVLIGRFQGEVYGVNMIFALLGNSIETVIEVNAEAEQPSDVRISASTSGFDEEISLYDGKFCGSGSMFKHIVAVKKQEELHVVLKMNESTYKWTFKAGIGVVIAPEHPVSGFTQYFVMNVSFRTKGKAASAWQWSCICNDVRVSRMCL</sequence>
<dbReference type="AlphaFoldDB" id="K4A7Z8"/>
<evidence type="ECO:0000256" key="1">
    <source>
        <dbReference type="SAM" id="MobiDB-lite"/>
    </source>
</evidence>
<reference evidence="3" key="2">
    <citation type="submission" date="2018-08" db="UniProtKB">
        <authorList>
            <consortium name="EnsemblPlants"/>
        </authorList>
    </citation>
    <scope>IDENTIFICATION</scope>
    <source>
        <strain evidence="3">Yugu1</strain>
    </source>
</reference>
<dbReference type="PANTHER" id="PTHR33065">
    <property type="entry name" value="OS07G0486400 PROTEIN"/>
    <property type="match status" value="1"/>
</dbReference>
<protein>
    <recommendedName>
        <fullName evidence="2">DUF6598 domain-containing protein</fullName>
    </recommendedName>
</protein>
<feature type="compositionally biased region" description="Basic and acidic residues" evidence="1">
    <location>
        <begin position="44"/>
        <end position="61"/>
    </location>
</feature>
<evidence type="ECO:0000313" key="3">
    <source>
        <dbReference type="EnsemblPlants" id="KQK89402"/>
    </source>
</evidence>
<proteinExistence type="predicted"/>
<dbReference type="Gramene" id="KQK89402">
    <property type="protein sequence ID" value="KQK89402"/>
    <property type="gene ID" value="SETIT_035004mg"/>
</dbReference>
<dbReference type="SUPFAM" id="SSF52833">
    <property type="entry name" value="Thioredoxin-like"/>
    <property type="match status" value="1"/>
</dbReference>
<keyword evidence="4" id="KW-1185">Reference proteome</keyword>
<dbReference type="PANTHER" id="PTHR33065:SF117">
    <property type="entry name" value="OS01G0590200 PROTEIN"/>
    <property type="match status" value="1"/>
</dbReference>
<dbReference type="EMBL" id="AGNK02005687">
    <property type="status" value="NOT_ANNOTATED_CDS"/>
    <property type="molecule type" value="Genomic_DNA"/>
</dbReference>
<dbReference type="InParanoid" id="K4A7Z8"/>
<accession>K4A7Z8</accession>
<dbReference type="InterPro" id="IPR046533">
    <property type="entry name" value="DUF6598"/>
</dbReference>
<organism evidence="3 4">
    <name type="scientific">Setaria italica</name>
    <name type="common">Foxtail millet</name>
    <name type="synonym">Panicum italicum</name>
    <dbReference type="NCBI Taxonomy" id="4555"/>
    <lineage>
        <taxon>Eukaryota</taxon>
        <taxon>Viridiplantae</taxon>
        <taxon>Streptophyta</taxon>
        <taxon>Embryophyta</taxon>
        <taxon>Tracheophyta</taxon>
        <taxon>Spermatophyta</taxon>
        <taxon>Magnoliopsida</taxon>
        <taxon>Liliopsida</taxon>
        <taxon>Poales</taxon>
        <taxon>Poaceae</taxon>
        <taxon>PACMAD clade</taxon>
        <taxon>Panicoideae</taxon>
        <taxon>Panicodae</taxon>
        <taxon>Paniceae</taxon>
        <taxon>Cenchrinae</taxon>
        <taxon>Setaria</taxon>
    </lineage>
</organism>
<dbReference type="EnsemblPlants" id="KQK89402">
    <property type="protein sequence ID" value="KQK89402"/>
    <property type="gene ID" value="SETIT_035004mg"/>
</dbReference>
<dbReference type="OrthoDB" id="613498at2759"/>
<evidence type="ECO:0000313" key="4">
    <source>
        <dbReference type="Proteomes" id="UP000004995"/>
    </source>
</evidence>
<dbReference type="Proteomes" id="UP000004995">
    <property type="component" value="Unassembled WGS sequence"/>
</dbReference>
<dbReference type="InterPro" id="IPR036249">
    <property type="entry name" value="Thioredoxin-like_sf"/>
</dbReference>
<feature type="region of interest" description="Disordered" evidence="1">
    <location>
        <begin position="17"/>
        <end position="67"/>
    </location>
</feature>
<feature type="compositionally biased region" description="Basic and acidic residues" evidence="1">
    <location>
        <begin position="143"/>
        <end position="153"/>
    </location>
</feature>
<feature type="region of interest" description="Disordered" evidence="1">
    <location>
        <begin position="99"/>
        <end position="201"/>
    </location>
</feature>
<dbReference type="OMA" id="PDSDPCE"/>
<name>K4A7Z8_SETIT</name>
<feature type="domain" description="DUF6598" evidence="2">
    <location>
        <begin position="302"/>
        <end position="493"/>
    </location>
</feature>
<dbReference type="STRING" id="4555.K4A7Z8"/>
<reference evidence="4" key="1">
    <citation type="journal article" date="2012" name="Nat. Biotechnol.">
        <title>Reference genome sequence of the model plant Setaria.</title>
        <authorList>
            <person name="Bennetzen J.L."/>
            <person name="Schmutz J."/>
            <person name="Wang H."/>
            <person name="Percifield R."/>
            <person name="Hawkins J."/>
            <person name="Pontaroli A.C."/>
            <person name="Estep M."/>
            <person name="Feng L."/>
            <person name="Vaughn J.N."/>
            <person name="Grimwood J."/>
            <person name="Jenkins J."/>
            <person name="Barry K."/>
            <person name="Lindquist E."/>
            <person name="Hellsten U."/>
            <person name="Deshpande S."/>
            <person name="Wang X."/>
            <person name="Wu X."/>
            <person name="Mitros T."/>
            <person name="Triplett J."/>
            <person name="Yang X."/>
            <person name="Ye C.Y."/>
            <person name="Mauro-Herrera M."/>
            <person name="Wang L."/>
            <person name="Li P."/>
            <person name="Sharma M."/>
            <person name="Sharma R."/>
            <person name="Ronald P.C."/>
            <person name="Panaud O."/>
            <person name="Kellogg E.A."/>
            <person name="Brutnell T.P."/>
            <person name="Doust A.N."/>
            <person name="Tuskan G.A."/>
            <person name="Rokhsar D."/>
            <person name="Devos K.M."/>
        </authorList>
    </citation>
    <scope>NUCLEOTIDE SEQUENCE [LARGE SCALE GENOMIC DNA]</scope>
    <source>
        <strain evidence="4">cv. Yugu1</strain>
    </source>
</reference>
<evidence type="ECO:0000259" key="2">
    <source>
        <dbReference type="Pfam" id="PF20241"/>
    </source>
</evidence>
<dbReference type="GeneID" id="101771078"/>
<gene>
    <name evidence="3" type="primary">LOC101771078</name>
</gene>
<feature type="compositionally biased region" description="Acidic residues" evidence="1">
    <location>
        <begin position="154"/>
        <end position="199"/>
    </location>
</feature>
<dbReference type="RefSeq" id="XP_012698041.1">
    <property type="nucleotide sequence ID" value="XM_012842587.3"/>
</dbReference>
<dbReference type="FunCoup" id="K4A7Z8">
    <property type="interactions" value="863"/>
</dbReference>